<evidence type="ECO:0000256" key="12">
    <source>
        <dbReference type="ARBA" id="ARBA00023239"/>
    </source>
</evidence>
<comment type="function">
    <text evidence="18">Catalyzes the epimerization of the S- and R-forms of NAD(P)HX, a damaged form of NAD(P)H that is a result of enzymatic or heat-dependent hydration. This is a prerequisite for the S-specific NAD(P)H-hydrate dehydratase to allow the repair of both epimers of NAD(P)HX.</text>
</comment>
<dbReference type="GO" id="GO:0052855">
    <property type="term" value="F:ADP-dependent NAD(P)H-hydrate dehydratase activity"/>
    <property type="evidence" value="ECO:0007669"/>
    <property type="project" value="UniProtKB-UniRule"/>
</dbReference>
<comment type="subunit">
    <text evidence="17">Homotetramer.</text>
</comment>
<dbReference type="Gene3D" id="3.40.1190.20">
    <property type="match status" value="1"/>
</dbReference>
<comment type="cofactor">
    <cofactor evidence="17">
        <name>Mg(2+)</name>
        <dbReference type="ChEBI" id="CHEBI:18420"/>
    </cofactor>
</comment>
<sequence>MKIATAEQMREMDRVAIKERGIPSTELMERAAQALTRAVLKQAAKVREEGDRPWRVVCFCGAGNNGGDGVAAARMLREAGCEVRAVLVGKRDKMTADCREMERRLGESSGILEDFEPDSAEFAAWCLEADVMVDALFGIGLNTEIRGGALLAVHMMNTCDIPVISADIPSGVEADTGRILGEAVKADVTVTFTMPKAGHFLGEGMSCTGHLKVAYIGIPMDLVVNVESDLNAVTGHDVILPRRSRTAHKGDFGKVYMLAGSVGYTGAPVLAARAAMRTGSGLVTVGVPAPAWPVVAGKLDEAMAQPLPAGKDGNLSLEATEMVQNSAERSDVCLIGPGLGRGNSAGAVVRTLLRSIHTPVILDADGINALAGHIDVLDERKGLITILTPHDGEFARLSDEDLSGEHRLEAARSFARTHGCCLVLKGYRTITAFPDGATYINTNGNPGMAVGGSGDVLSGIILSLMGQGIPCREAVPMAVWIHGAAGDLCAREIGEYGMLPSDMIARLPEVLERQVMRR</sequence>
<dbReference type="GO" id="GO:0046872">
    <property type="term" value="F:metal ion binding"/>
    <property type="evidence" value="ECO:0007669"/>
    <property type="project" value="UniProtKB-UniRule"/>
</dbReference>
<feature type="binding site" evidence="17">
    <location>
        <position position="390"/>
    </location>
    <ligand>
        <name>(6S)-NADPHX</name>
        <dbReference type="ChEBI" id="CHEBI:64076"/>
    </ligand>
</feature>
<feature type="binding site" evidence="18">
    <location>
        <position position="65"/>
    </location>
    <ligand>
        <name>K(+)</name>
        <dbReference type="ChEBI" id="CHEBI:29103"/>
    </ligand>
</feature>
<evidence type="ECO:0000256" key="14">
    <source>
        <dbReference type="ARBA" id="ARBA00025153"/>
    </source>
</evidence>
<evidence type="ECO:0000256" key="18">
    <source>
        <dbReference type="HAMAP-Rule" id="MF_01966"/>
    </source>
</evidence>
<comment type="similarity">
    <text evidence="3 19">In the N-terminal section; belongs to the NnrE/AIBP family.</text>
</comment>
<comment type="function">
    <text evidence="17">Catalyzes the dehydration of the S-form of NAD(P)HX at the expense of ADP, which is converted to AMP. Together with NAD(P)HX epimerase, which catalyzes the epimerization of the S- and R-forms, the enzyme allows the repair of both epimers of NAD(P)HX, a damaged form of NAD(P)H that is a result of enzymatic or heat-dependent hydration.</text>
</comment>
<evidence type="ECO:0000256" key="4">
    <source>
        <dbReference type="ARBA" id="ARBA00009524"/>
    </source>
</evidence>
<feature type="binding site" evidence="18">
    <location>
        <position position="170"/>
    </location>
    <ligand>
        <name>K(+)</name>
        <dbReference type="ChEBI" id="CHEBI:29103"/>
    </ligand>
</feature>
<keyword evidence="7 17" id="KW-0067">ATP-binding</keyword>
<dbReference type="GO" id="GO:0005524">
    <property type="term" value="F:ATP binding"/>
    <property type="evidence" value="ECO:0007669"/>
    <property type="project" value="UniProtKB-UniRule"/>
</dbReference>
<dbReference type="EMBL" id="DXGA01000008">
    <property type="protein sequence ID" value="HIW92992.1"/>
    <property type="molecule type" value="Genomic_DNA"/>
</dbReference>
<keyword evidence="9 18" id="KW-0630">Potassium</keyword>
<protein>
    <recommendedName>
        <fullName evidence="19">Bifunctional NAD(P)H-hydrate repair enzyme</fullName>
    </recommendedName>
    <alternativeName>
        <fullName evidence="19">Nicotinamide nucleotide repair protein</fullName>
    </alternativeName>
    <domain>
        <recommendedName>
            <fullName evidence="19">ADP-dependent (S)-NAD(P)H-hydrate dehydratase</fullName>
            <ecNumber evidence="19">4.2.1.136</ecNumber>
        </recommendedName>
        <alternativeName>
            <fullName evidence="19">ADP-dependent NAD(P)HX dehydratase</fullName>
        </alternativeName>
    </domain>
    <domain>
        <recommendedName>
            <fullName evidence="19">NAD(P)H-hydrate epimerase</fullName>
            <ecNumber evidence="19">5.1.99.6</ecNumber>
        </recommendedName>
    </domain>
</protein>
<dbReference type="InterPro" id="IPR000631">
    <property type="entry name" value="CARKD"/>
</dbReference>
<evidence type="ECO:0000256" key="1">
    <source>
        <dbReference type="ARBA" id="ARBA00000013"/>
    </source>
</evidence>
<evidence type="ECO:0000259" key="20">
    <source>
        <dbReference type="PROSITE" id="PS50206"/>
    </source>
</evidence>
<dbReference type="InterPro" id="IPR030677">
    <property type="entry name" value="Nnr"/>
</dbReference>
<dbReference type="EC" id="5.1.99.6" evidence="19"/>
<comment type="function">
    <text evidence="14 19">Bifunctional enzyme that catalyzes the epimerization of the S- and R-forms of NAD(P)HX and the dehydration of the S-form of NAD(P)HX at the expense of ADP, which is converted to AMP. This allows the repair of both epimers of NAD(P)HX, a damaged form of NAD(P)H that is a result of enzymatic or heat-dependent hydration.</text>
</comment>
<dbReference type="InterPro" id="IPR017953">
    <property type="entry name" value="Carbohydrate_kinase_pred_CS"/>
</dbReference>
<dbReference type="NCBIfam" id="TIGR00196">
    <property type="entry name" value="yjeF_cterm"/>
    <property type="match status" value="1"/>
</dbReference>
<dbReference type="InterPro" id="IPR036652">
    <property type="entry name" value="YjeF_N_dom_sf"/>
</dbReference>
<accession>A0A9D1RUG2</accession>
<dbReference type="PANTHER" id="PTHR12592:SF0">
    <property type="entry name" value="ATP-DEPENDENT (S)-NAD(P)H-HYDRATE DEHYDRATASE"/>
    <property type="match status" value="1"/>
</dbReference>
<evidence type="ECO:0000256" key="6">
    <source>
        <dbReference type="ARBA" id="ARBA00022741"/>
    </source>
</evidence>
<dbReference type="PANTHER" id="PTHR12592">
    <property type="entry name" value="ATP-DEPENDENT (S)-NAD(P)H-HYDRATE DEHYDRATASE FAMILY MEMBER"/>
    <property type="match status" value="1"/>
</dbReference>
<dbReference type="Proteomes" id="UP000824192">
    <property type="component" value="Unassembled WGS sequence"/>
</dbReference>
<keyword evidence="5 18" id="KW-0479">Metal-binding</keyword>
<feature type="binding site" evidence="17">
    <location>
        <begin position="425"/>
        <end position="429"/>
    </location>
    <ligand>
        <name>AMP</name>
        <dbReference type="ChEBI" id="CHEBI:456215"/>
    </ligand>
</feature>
<organism evidence="23 24">
    <name type="scientific">Candidatus Flavonifractor merdipullorum</name>
    <dbReference type="NCBI Taxonomy" id="2838590"/>
    <lineage>
        <taxon>Bacteria</taxon>
        <taxon>Bacillati</taxon>
        <taxon>Bacillota</taxon>
        <taxon>Clostridia</taxon>
        <taxon>Eubacteriales</taxon>
        <taxon>Oscillospiraceae</taxon>
        <taxon>Flavonifractor</taxon>
    </lineage>
</organism>
<dbReference type="NCBIfam" id="TIGR00197">
    <property type="entry name" value="yjeF_nterm"/>
    <property type="match status" value="1"/>
</dbReference>
<dbReference type="AlphaFoldDB" id="A0A9D1RUG2"/>
<keyword evidence="6 17" id="KW-0547">Nucleotide-binding</keyword>
<comment type="catalytic activity">
    <reaction evidence="2 18 19">
        <text>(6R)-NADPHX = (6S)-NADPHX</text>
        <dbReference type="Rhea" id="RHEA:32227"/>
        <dbReference type="ChEBI" id="CHEBI:64076"/>
        <dbReference type="ChEBI" id="CHEBI:64077"/>
        <dbReference type="EC" id="5.1.99.6"/>
    </reaction>
</comment>
<comment type="catalytic activity">
    <reaction evidence="15 17 19">
        <text>(6S)-NADHX + ADP = AMP + phosphate + NADH + H(+)</text>
        <dbReference type="Rhea" id="RHEA:32223"/>
        <dbReference type="ChEBI" id="CHEBI:15378"/>
        <dbReference type="ChEBI" id="CHEBI:43474"/>
        <dbReference type="ChEBI" id="CHEBI:57945"/>
        <dbReference type="ChEBI" id="CHEBI:64074"/>
        <dbReference type="ChEBI" id="CHEBI:456215"/>
        <dbReference type="ChEBI" id="CHEBI:456216"/>
        <dbReference type="EC" id="4.2.1.136"/>
    </reaction>
</comment>
<reference evidence="23" key="2">
    <citation type="submission" date="2021-04" db="EMBL/GenBank/DDBJ databases">
        <authorList>
            <person name="Gilroy R."/>
        </authorList>
    </citation>
    <scope>NUCLEOTIDE SEQUENCE</scope>
    <source>
        <strain evidence="23">ChiGjej6B6-1540</strain>
    </source>
</reference>
<evidence type="ECO:0000256" key="10">
    <source>
        <dbReference type="ARBA" id="ARBA00023027"/>
    </source>
</evidence>
<dbReference type="HAMAP" id="MF_01965">
    <property type="entry name" value="NADHX_dehydratase"/>
    <property type="match status" value="1"/>
</dbReference>
<evidence type="ECO:0000259" key="22">
    <source>
        <dbReference type="PROSITE" id="PS51385"/>
    </source>
</evidence>
<evidence type="ECO:0000256" key="15">
    <source>
        <dbReference type="ARBA" id="ARBA00048238"/>
    </source>
</evidence>
<comment type="caution">
    <text evidence="23">The sequence shown here is derived from an EMBL/GenBank/DDBJ whole genome shotgun (WGS) entry which is preliminary data.</text>
</comment>
<dbReference type="Gene3D" id="3.40.50.10260">
    <property type="entry name" value="YjeF N-terminal domain"/>
    <property type="match status" value="1"/>
</dbReference>
<evidence type="ECO:0000256" key="2">
    <source>
        <dbReference type="ARBA" id="ARBA00000909"/>
    </source>
</evidence>
<feature type="binding site" evidence="17">
    <location>
        <position position="455"/>
    </location>
    <ligand>
        <name>(6S)-NADPHX</name>
        <dbReference type="ChEBI" id="CHEBI:64076"/>
    </ligand>
</feature>
<gene>
    <name evidence="18" type="primary">nnrE</name>
    <name evidence="17" type="synonym">nnrD</name>
    <name evidence="23" type="ORF">H9868_00465</name>
</gene>
<evidence type="ECO:0000256" key="19">
    <source>
        <dbReference type="PIRNR" id="PIRNR017184"/>
    </source>
</evidence>
<dbReference type="PROSITE" id="PS01050">
    <property type="entry name" value="YJEF_C_2"/>
    <property type="match status" value="1"/>
</dbReference>
<name>A0A9D1RUG2_9FIRM</name>
<evidence type="ECO:0000256" key="11">
    <source>
        <dbReference type="ARBA" id="ARBA00023235"/>
    </source>
</evidence>
<keyword evidence="12 17" id="KW-0456">Lyase</keyword>
<dbReference type="CDD" id="cd01171">
    <property type="entry name" value="YXKO-related"/>
    <property type="match status" value="1"/>
</dbReference>
<evidence type="ECO:0000256" key="16">
    <source>
        <dbReference type="ARBA" id="ARBA00049209"/>
    </source>
</evidence>
<keyword evidence="8 17" id="KW-0521">NADP</keyword>
<feature type="domain" description="Rhodanese" evidence="20">
    <location>
        <begin position="55"/>
        <end position="103"/>
    </location>
</feature>
<dbReference type="InterPro" id="IPR001763">
    <property type="entry name" value="Rhodanese-like_dom"/>
</dbReference>
<feature type="binding site" evidence="17">
    <location>
        <position position="338"/>
    </location>
    <ligand>
        <name>(6S)-NADPHX</name>
        <dbReference type="ChEBI" id="CHEBI:64076"/>
    </ligand>
</feature>
<dbReference type="GO" id="GO:0052856">
    <property type="term" value="F:NAD(P)HX epimerase activity"/>
    <property type="evidence" value="ECO:0007669"/>
    <property type="project" value="UniProtKB-UniRule"/>
</dbReference>
<dbReference type="PIRSF" id="PIRSF017184">
    <property type="entry name" value="Nnr"/>
    <property type="match status" value="1"/>
</dbReference>
<evidence type="ECO:0000256" key="9">
    <source>
        <dbReference type="ARBA" id="ARBA00022958"/>
    </source>
</evidence>
<feature type="domain" description="YjeF C-terminal" evidence="21">
    <location>
        <begin position="232"/>
        <end position="514"/>
    </location>
</feature>
<evidence type="ECO:0000313" key="23">
    <source>
        <dbReference type="EMBL" id="HIW92992.1"/>
    </source>
</evidence>
<evidence type="ECO:0000256" key="5">
    <source>
        <dbReference type="ARBA" id="ARBA00022723"/>
    </source>
</evidence>
<feature type="binding site" evidence="18">
    <location>
        <position position="167"/>
    </location>
    <ligand>
        <name>(6S)-NADPHX</name>
        <dbReference type="ChEBI" id="CHEBI:64076"/>
    </ligand>
</feature>
<feature type="binding site" evidence="18">
    <location>
        <position position="134"/>
    </location>
    <ligand>
        <name>K(+)</name>
        <dbReference type="ChEBI" id="CHEBI:29103"/>
    </ligand>
</feature>
<evidence type="ECO:0000313" key="24">
    <source>
        <dbReference type="Proteomes" id="UP000824192"/>
    </source>
</evidence>
<dbReference type="Pfam" id="PF01256">
    <property type="entry name" value="Carb_kinase"/>
    <property type="match status" value="1"/>
</dbReference>
<dbReference type="InterPro" id="IPR004443">
    <property type="entry name" value="YjeF_N_dom"/>
</dbReference>
<feature type="binding site" evidence="18">
    <location>
        <begin position="64"/>
        <end position="68"/>
    </location>
    <ligand>
        <name>(6S)-NADPHX</name>
        <dbReference type="ChEBI" id="CHEBI:64076"/>
    </ligand>
</feature>
<comment type="cofactor">
    <cofactor evidence="18 19">
        <name>K(+)</name>
        <dbReference type="ChEBI" id="CHEBI:29103"/>
    </cofactor>
    <text evidence="18 19">Binds 1 potassium ion per subunit.</text>
</comment>
<dbReference type="SUPFAM" id="SSF64153">
    <property type="entry name" value="YjeF N-terminal domain-like"/>
    <property type="match status" value="1"/>
</dbReference>
<comment type="caution">
    <text evidence="18">Lacks conserved residue(s) required for the propagation of feature annotation.</text>
</comment>
<evidence type="ECO:0000256" key="8">
    <source>
        <dbReference type="ARBA" id="ARBA00022857"/>
    </source>
</evidence>
<comment type="catalytic activity">
    <reaction evidence="1 18 19">
        <text>(6R)-NADHX = (6S)-NADHX</text>
        <dbReference type="Rhea" id="RHEA:32215"/>
        <dbReference type="ChEBI" id="CHEBI:64074"/>
        <dbReference type="ChEBI" id="CHEBI:64075"/>
        <dbReference type="EC" id="5.1.99.6"/>
    </reaction>
</comment>
<comment type="similarity">
    <text evidence="17">Belongs to the NnrD/CARKD family.</text>
</comment>
<feature type="binding site" evidence="17">
    <location>
        <position position="267"/>
    </location>
    <ligand>
        <name>(6S)-NADPHX</name>
        <dbReference type="ChEBI" id="CHEBI:64076"/>
    </ligand>
</feature>
<comment type="similarity">
    <text evidence="4 19">In the C-terminal section; belongs to the NnrD/CARKD family.</text>
</comment>
<comment type="catalytic activity">
    <reaction evidence="16 17 19">
        <text>(6S)-NADPHX + ADP = AMP + phosphate + NADPH + H(+)</text>
        <dbReference type="Rhea" id="RHEA:32235"/>
        <dbReference type="ChEBI" id="CHEBI:15378"/>
        <dbReference type="ChEBI" id="CHEBI:43474"/>
        <dbReference type="ChEBI" id="CHEBI:57783"/>
        <dbReference type="ChEBI" id="CHEBI:64076"/>
        <dbReference type="ChEBI" id="CHEBI:456215"/>
        <dbReference type="ChEBI" id="CHEBI:456216"/>
        <dbReference type="EC" id="4.2.1.136"/>
    </reaction>
</comment>
<feature type="domain" description="YjeF N-terminal" evidence="22">
    <location>
        <begin position="9"/>
        <end position="224"/>
    </location>
</feature>
<dbReference type="SUPFAM" id="SSF53613">
    <property type="entry name" value="Ribokinase-like"/>
    <property type="match status" value="1"/>
</dbReference>
<keyword evidence="10 17" id="KW-0520">NAD</keyword>
<dbReference type="GO" id="GO:0046496">
    <property type="term" value="P:nicotinamide nucleotide metabolic process"/>
    <property type="evidence" value="ECO:0007669"/>
    <property type="project" value="UniProtKB-UniRule"/>
</dbReference>
<comment type="similarity">
    <text evidence="18">Belongs to the NnrE/AIBP family.</text>
</comment>
<proteinExistence type="inferred from homology"/>
<dbReference type="InterPro" id="IPR029056">
    <property type="entry name" value="Ribokinase-like"/>
</dbReference>
<keyword evidence="11 18" id="KW-0413">Isomerase</keyword>
<evidence type="ECO:0000256" key="17">
    <source>
        <dbReference type="HAMAP-Rule" id="MF_01965"/>
    </source>
</evidence>
<dbReference type="PROSITE" id="PS51385">
    <property type="entry name" value="YJEF_N"/>
    <property type="match status" value="1"/>
</dbReference>
<dbReference type="GO" id="GO:0110051">
    <property type="term" value="P:metabolite repair"/>
    <property type="evidence" value="ECO:0007669"/>
    <property type="project" value="TreeGrafter"/>
</dbReference>
<dbReference type="PROSITE" id="PS50206">
    <property type="entry name" value="RHODANESE_3"/>
    <property type="match status" value="1"/>
</dbReference>
<evidence type="ECO:0000259" key="21">
    <source>
        <dbReference type="PROSITE" id="PS51383"/>
    </source>
</evidence>
<evidence type="ECO:0000256" key="7">
    <source>
        <dbReference type="ARBA" id="ARBA00022840"/>
    </source>
</evidence>
<evidence type="ECO:0000256" key="13">
    <source>
        <dbReference type="ARBA" id="ARBA00023268"/>
    </source>
</evidence>
<reference evidence="23" key="1">
    <citation type="journal article" date="2021" name="PeerJ">
        <title>Extensive microbial diversity within the chicken gut microbiome revealed by metagenomics and culture.</title>
        <authorList>
            <person name="Gilroy R."/>
            <person name="Ravi A."/>
            <person name="Getino M."/>
            <person name="Pursley I."/>
            <person name="Horton D.L."/>
            <person name="Alikhan N.F."/>
            <person name="Baker D."/>
            <person name="Gharbi K."/>
            <person name="Hall N."/>
            <person name="Watson M."/>
            <person name="Adriaenssens E.M."/>
            <person name="Foster-Nyarko E."/>
            <person name="Jarju S."/>
            <person name="Secka A."/>
            <person name="Antonio M."/>
            <person name="Oren A."/>
            <person name="Chaudhuri R.R."/>
            <person name="La Ragione R."/>
            <person name="Hildebrand F."/>
            <person name="Pallen M.J."/>
        </authorList>
    </citation>
    <scope>NUCLEOTIDE SEQUENCE</scope>
    <source>
        <strain evidence="23">ChiGjej6B6-1540</strain>
    </source>
</reference>
<keyword evidence="13" id="KW-0511">Multifunctional enzyme</keyword>
<feature type="binding site" evidence="18">
    <location>
        <begin position="138"/>
        <end position="144"/>
    </location>
    <ligand>
        <name>(6S)-NADPHX</name>
        <dbReference type="ChEBI" id="CHEBI:64076"/>
    </ligand>
</feature>
<dbReference type="Pfam" id="PF03853">
    <property type="entry name" value="YjeF_N"/>
    <property type="match status" value="1"/>
</dbReference>
<dbReference type="PROSITE" id="PS51383">
    <property type="entry name" value="YJEF_C_3"/>
    <property type="match status" value="1"/>
</dbReference>
<evidence type="ECO:0000256" key="3">
    <source>
        <dbReference type="ARBA" id="ARBA00006001"/>
    </source>
</evidence>
<feature type="binding site" evidence="17">
    <location>
        <position position="454"/>
    </location>
    <ligand>
        <name>AMP</name>
        <dbReference type="ChEBI" id="CHEBI:456215"/>
    </ligand>
</feature>
<dbReference type="HAMAP" id="MF_01966">
    <property type="entry name" value="NADHX_epimerase"/>
    <property type="match status" value="1"/>
</dbReference>
<dbReference type="EC" id="4.2.1.136" evidence="19"/>